<dbReference type="GeneID" id="36332235"/>
<reference evidence="1 2" key="1">
    <citation type="submission" date="2017-04" db="EMBL/GenBank/DDBJ databases">
        <title>Genome Sequence of the Model Brown-Rot Fungus Postia placenta SB12.</title>
        <authorList>
            <consortium name="DOE Joint Genome Institute"/>
            <person name="Gaskell J."/>
            <person name="Kersten P."/>
            <person name="Larrondo L.F."/>
            <person name="Canessa P."/>
            <person name="Martinez D."/>
            <person name="Hibbett D."/>
            <person name="Schmoll M."/>
            <person name="Kubicek C.P."/>
            <person name="Martinez A.T."/>
            <person name="Yadav J."/>
            <person name="Master E."/>
            <person name="Magnuson J.K."/>
            <person name="James T."/>
            <person name="Yaver D."/>
            <person name="Berka R."/>
            <person name="Labutti K."/>
            <person name="Lipzen A."/>
            <person name="Aerts A."/>
            <person name="Barry K."/>
            <person name="Henrissat B."/>
            <person name="Blanchette R."/>
            <person name="Grigoriev I."/>
            <person name="Cullen D."/>
        </authorList>
    </citation>
    <scope>NUCLEOTIDE SEQUENCE [LARGE SCALE GENOMIC DNA]</scope>
    <source>
        <strain evidence="1 2">MAD-698-R-SB12</strain>
    </source>
</reference>
<dbReference type="RefSeq" id="XP_024333738.1">
    <property type="nucleotide sequence ID" value="XM_024487286.1"/>
</dbReference>
<sequence>MLLPCYYVSIFALENNVSRSSLSTLSYIIITYGRFYTERKTLRLWPFATTQAHANHYMSWVPAPIPARLRRAIPLRYETFRVAEEPLHVVPFNWLQHPQLSGMRLVDFDLPIADQTMRARMLRTHMRDGHDVVLRRPNATGSIHFDLAWLDPPCVFSFPIDLSAHDNLQGIMRTELALRVVRIVDEFIHSKVPGAYGRHKDITILDILMQHGVNYDDIVLVGVIVFKRAFMCIRLEAWRHTPNEGLYVAHDDLALSPGYRFCGACVDGRRLDVLLPPSFPYKLRHNYPEPVNISSKTIILFDWKQRHGEGVLITDLFSYDVHLLGQLMRGGLVLPFEETGLDEIMVELELKTICAVPLPLKQYMVAIRDKVTKRQFTLAEIAFEICKALLDSFEEACVDEQWGQTSYRYILANKGAHWDDLAMMQLSHLEGKRCRLRLQVRPIMMIPVPPPL</sequence>
<dbReference type="Proteomes" id="UP000194127">
    <property type="component" value="Unassembled WGS sequence"/>
</dbReference>
<protein>
    <submittedName>
        <fullName evidence="1">Uncharacterized protein</fullName>
    </submittedName>
</protein>
<gene>
    <name evidence="1" type="ORF">POSPLADRAFT_1158156</name>
</gene>
<dbReference type="OrthoDB" id="10272722at2759"/>
<evidence type="ECO:0000313" key="2">
    <source>
        <dbReference type="Proteomes" id="UP000194127"/>
    </source>
</evidence>
<dbReference type="EMBL" id="KZ110610">
    <property type="protein sequence ID" value="OSX56944.1"/>
    <property type="molecule type" value="Genomic_DNA"/>
</dbReference>
<keyword evidence="2" id="KW-1185">Reference proteome</keyword>
<proteinExistence type="predicted"/>
<organism evidence="1 2">
    <name type="scientific">Postia placenta MAD-698-R-SB12</name>
    <dbReference type="NCBI Taxonomy" id="670580"/>
    <lineage>
        <taxon>Eukaryota</taxon>
        <taxon>Fungi</taxon>
        <taxon>Dikarya</taxon>
        <taxon>Basidiomycota</taxon>
        <taxon>Agaricomycotina</taxon>
        <taxon>Agaricomycetes</taxon>
        <taxon>Polyporales</taxon>
        <taxon>Adustoporiaceae</taxon>
        <taxon>Rhodonia</taxon>
    </lineage>
</organism>
<name>A0A1X6MKL6_9APHY</name>
<dbReference type="AlphaFoldDB" id="A0A1X6MKL6"/>
<evidence type="ECO:0000313" key="1">
    <source>
        <dbReference type="EMBL" id="OSX56944.1"/>
    </source>
</evidence>
<accession>A0A1X6MKL6</accession>